<dbReference type="Gene3D" id="3.40.190.10">
    <property type="entry name" value="Periplasmic binding protein-like II"/>
    <property type="match status" value="1"/>
</dbReference>
<gene>
    <name evidence="3" type="ORF">AX13_02780</name>
</gene>
<evidence type="ECO:0000256" key="2">
    <source>
        <dbReference type="SAM" id="SignalP"/>
    </source>
</evidence>
<keyword evidence="4" id="KW-1185">Reference proteome</keyword>
<dbReference type="PATRIC" id="fig|1457173.3.peg.2226"/>
<dbReference type="AlphaFoldDB" id="A0A014P0Y6"/>
<dbReference type="Proteomes" id="UP000020766">
    <property type="component" value="Unassembled WGS sequence"/>
</dbReference>
<dbReference type="PIRSF" id="PIRSF017082">
    <property type="entry name" value="YflP"/>
    <property type="match status" value="1"/>
</dbReference>
<comment type="similarity">
    <text evidence="1">Belongs to the UPF0065 (bug) family.</text>
</comment>
<proteinExistence type="inferred from homology"/>
<reference evidence="3 4" key="1">
    <citation type="submission" date="2014-01" db="EMBL/GenBank/DDBJ databases">
        <title>Interspecies Systems Biology Uncovers Metabolites Affecting C. elegans Gene Expression and Life History Traits.</title>
        <authorList>
            <person name="Watson E."/>
            <person name="Macneil L.T."/>
            <person name="Ritter A.D."/>
            <person name="Yilmaz L.S."/>
            <person name="Rosebrock A.P."/>
            <person name="Caudy A.A."/>
            <person name="Walhout A.J."/>
        </authorList>
    </citation>
    <scope>NUCLEOTIDE SEQUENCE [LARGE SCALE GENOMIC DNA]</scope>
    <source>
        <strain evidence="3 4">DA1877</strain>
    </source>
</reference>
<dbReference type="InterPro" id="IPR042100">
    <property type="entry name" value="Bug_dom1"/>
</dbReference>
<dbReference type="PANTHER" id="PTHR42928:SF5">
    <property type="entry name" value="BLR1237 PROTEIN"/>
    <property type="match status" value="1"/>
</dbReference>
<dbReference type="GeneID" id="74939372"/>
<comment type="caution">
    <text evidence="3">The sequence shown here is derived from an EMBL/GenBank/DDBJ whole genome shotgun (WGS) entry which is preliminary data.</text>
</comment>
<name>A0A014P0Y6_9BURK</name>
<evidence type="ECO:0000313" key="3">
    <source>
        <dbReference type="EMBL" id="EXU79800.1"/>
    </source>
</evidence>
<feature type="signal peptide" evidence="2">
    <location>
        <begin position="1"/>
        <end position="26"/>
    </location>
</feature>
<dbReference type="Pfam" id="PF03401">
    <property type="entry name" value="TctC"/>
    <property type="match status" value="1"/>
</dbReference>
<dbReference type="RefSeq" id="WP_043384047.1">
    <property type="nucleotide sequence ID" value="NZ_JBOK01000012.1"/>
</dbReference>
<evidence type="ECO:0000256" key="1">
    <source>
        <dbReference type="ARBA" id="ARBA00006987"/>
    </source>
</evidence>
<sequence length="326" mass="34143">MQRRTLIQSSAVLLSAGLLGGLPALAQDFPPKKPVTMVVGFAAGGAADAAARLIAKKLSENIGQSVVVENKGGAGGNIAHGQVANAATDGSVILFGSVGPLTIAPHLMKLTYDPFKDLAPLSGGVNFPNVLVVHKGAGVKNLQEFVALAKKSPGKVDYASTGAGSASHLAGELFNQRAGVEMVHVPYKGGAPALQDLLGERVTSYFAAPPTALPHVQAGKLIPLATTGLTRPAYMPDIPTVAEAGYPGFEALNWYAFVAPSKTPTAILDRWNVEIVKALNDEGVKKALNDHGLTPQPTTRQELAAFMKKEYEQWGRVVKERKLSAN</sequence>
<feature type="chain" id="PRO_5001474616" evidence="2">
    <location>
        <begin position="27"/>
        <end position="326"/>
    </location>
</feature>
<dbReference type="EMBL" id="JBOK01000012">
    <property type="protein sequence ID" value="EXU79800.1"/>
    <property type="molecule type" value="Genomic_DNA"/>
</dbReference>
<organism evidence="3 4">
    <name type="scientific">Comamonas aquatica DA1877</name>
    <dbReference type="NCBI Taxonomy" id="1457173"/>
    <lineage>
        <taxon>Bacteria</taxon>
        <taxon>Pseudomonadati</taxon>
        <taxon>Pseudomonadota</taxon>
        <taxon>Betaproteobacteria</taxon>
        <taxon>Burkholderiales</taxon>
        <taxon>Comamonadaceae</taxon>
        <taxon>Comamonas</taxon>
    </lineage>
</organism>
<evidence type="ECO:0000313" key="4">
    <source>
        <dbReference type="Proteomes" id="UP000020766"/>
    </source>
</evidence>
<dbReference type="InterPro" id="IPR005064">
    <property type="entry name" value="BUG"/>
</dbReference>
<dbReference type="STRING" id="225991.MA05_14390"/>
<dbReference type="CDD" id="cd07012">
    <property type="entry name" value="PBP2_Bug_TTT"/>
    <property type="match status" value="1"/>
</dbReference>
<accession>A0A014P0Y6</accession>
<keyword evidence="2" id="KW-0732">Signal</keyword>
<dbReference type="SUPFAM" id="SSF53850">
    <property type="entry name" value="Periplasmic binding protein-like II"/>
    <property type="match status" value="1"/>
</dbReference>
<protein>
    <submittedName>
        <fullName evidence="3">Twin-arginine translocation pathway signal</fullName>
    </submittedName>
</protein>
<dbReference type="Gene3D" id="3.40.190.150">
    <property type="entry name" value="Bordetella uptake gene, domain 1"/>
    <property type="match status" value="1"/>
</dbReference>
<dbReference type="PANTHER" id="PTHR42928">
    <property type="entry name" value="TRICARBOXYLATE-BINDING PROTEIN"/>
    <property type="match status" value="1"/>
</dbReference>